<dbReference type="InterPro" id="IPR014887">
    <property type="entry name" value="HIF-1_CTAD"/>
</dbReference>
<feature type="region of interest" description="Disordered" evidence="1">
    <location>
        <begin position="1"/>
        <end position="25"/>
    </location>
</feature>
<evidence type="ECO:0000313" key="3">
    <source>
        <dbReference type="EMBL" id="CAD7279220.1"/>
    </source>
</evidence>
<gene>
    <name evidence="3" type="ORF">NMOB1V02_LOCUS6897</name>
</gene>
<feature type="domain" description="HIF-1 alpha C-terminal transactivation" evidence="2">
    <location>
        <begin position="427"/>
        <end position="456"/>
    </location>
</feature>
<proteinExistence type="predicted"/>
<feature type="region of interest" description="Disordered" evidence="1">
    <location>
        <begin position="115"/>
        <end position="146"/>
    </location>
</feature>
<reference evidence="3" key="1">
    <citation type="submission" date="2020-11" db="EMBL/GenBank/DDBJ databases">
        <authorList>
            <person name="Tran Van P."/>
        </authorList>
    </citation>
    <scope>NUCLEOTIDE SEQUENCE</scope>
</reference>
<organism evidence="3">
    <name type="scientific">Notodromas monacha</name>
    <dbReference type="NCBI Taxonomy" id="399045"/>
    <lineage>
        <taxon>Eukaryota</taxon>
        <taxon>Metazoa</taxon>
        <taxon>Ecdysozoa</taxon>
        <taxon>Arthropoda</taxon>
        <taxon>Crustacea</taxon>
        <taxon>Oligostraca</taxon>
        <taxon>Ostracoda</taxon>
        <taxon>Podocopa</taxon>
        <taxon>Podocopida</taxon>
        <taxon>Cypridocopina</taxon>
        <taxon>Cypridoidea</taxon>
        <taxon>Cyprididae</taxon>
        <taxon>Notodromas</taxon>
    </lineage>
</organism>
<dbReference type="Proteomes" id="UP000678499">
    <property type="component" value="Unassembled WGS sequence"/>
</dbReference>
<evidence type="ECO:0000259" key="2">
    <source>
        <dbReference type="Pfam" id="PF08778"/>
    </source>
</evidence>
<dbReference type="AlphaFoldDB" id="A0A7R9GFH9"/>
<evidence type="ECO:0000256" key="1">
    <source>
        <dbReference type="SAM" id="MobiDB-lite"/>
    </source>
</evidence>
<protein>
    <recommendedName>
        <fullName evidence="2">HIF-1 alpha C-terminal transactivation domain-containing protein</fullName>
    </recommendedName>
</protein>
<dbReference type="Pfam" id="PF08778">
    <property type="entry name" value="HIF-1a_CTAD"/>
    <property type="match status" value="1"/>
</dbReference>
<accession>A0A7R9GFH9</accession>
<dbReference type="EMBL" id="CAJPEX010001547">
    <property type="protein sequence ID" value="CAG0919372.1"/>
    <property type="molecule type" value="Genomic_DNA"/>
</dbReference>
<evidence type="ECO:0000313" key="4">
    <source>
        <dbReference type="Proteomes" id="UP000678499"/>
    </source>
</evidence>
<sequence>MGNEDERPHDLARGSRNSRRRARSSRDHKVLIMPVLLAKCSSWVNRRLKAISPCQFPGSLETSQCAARQPASRIEAPSGKKVKNWLMNETTLTAAVSPERLSRDTIEPMPRFVVPALSPGKKAPVKMASKPAKSRSRPVPAKLRNGMKKPFSKNVILGQTYPFSGTDIDWRLKARLSAELRGTGNFITPKQVMPARKEVPKENATQKPVVQLARVEQKGPIHQVQHVLRSPVAQIVKVMPAKQLPAAKDVKTGSPVYFRALAPKAIPAKRAADLKAGDLVAAVGKKLKLPAASAPPPHPPPPPPLVSAAIQTPASLGKPVKTSGEFLCALSVNEARKTNVSRPAGVISMDQLTTVNGRRALGDGTVTGGLLLVNVLLSGNSAECASATSGVSTRNVREGVVEIGRLGKSFSTSLLQPEMQGIPSLLEITQQDCDVNAPLSNTNGLLQGSDLLHALEMSDFTD</sequence>
<dbReference type="OrthoDB" id="6021714at2759"/>
<name>A0A7R9GFH9_9CRUS</name>
<keyword evidence="4" id="KW-1185">Reference proteome</keyword>
<feature type="compositionally biased region" description="Basic and acidic residues" evidence="1">
    <location>
        <begin position="1"/>
        <end position="13"/>
    </location>
</feature>
<dbReference type="EMBL" id="OA883584">
    <property type="protein sequence ID" value="CAD7279220.1"/>
    <property type="molecule type" value="Genomic_DNA"/>
</dbReference>